<evidence type="ECO:0000313" key="2">
    <source>
        <dbReference type="Proteomes" id="UP000243640"/>
    </source>
</evidence>
<dbReference type="AlphaFoldDB" id="A0A235CG43"/>
<protein>
    <recommendedName>
        <fullName evidence="3">Alkaline phosphatase family protein</fullName>
    </recommendedName>
</protein>
<proteinExistence type="predicted"/>
<dbReference type="PANTHER" id="PTHR10151">
    <property type="entry name" value="ECTONUCLEOTIDE PYROPHOSPHATASE/PHOSPHODIESTERASE"/>
    <property type="match status" value="1"/>
</dbReference>
<organism evidence="1 2">
    <name type="scientific">Oceanimonas baumannii</name>
    <dbReference type="NCBI Taxonomy" id="129578"/>
    <lineage>
        <taxon>Bacteria</taxon>
        <taxon>Pseudomonadati</taxon>
        <taxon>Pseudomonadota</taxon>
        <taxon>Gammaproteobacteria</taxon>
        <taxon>Aeromonadales</taxon>
        <taxon>Aeromonadaceae</taxon>
        <taxon>Oceanimonas</taxon>
    </lineage>
</organism>
<dbReference type="InterPro" id="IPR017850">
    <property type="entry name" value="Alkaline_phosphatase_core_sf"/>
</dbReference>
<evidence type="ECO:0000313" key="1">
    <source>
        <dbReference type="EMBL" id="OYD23339.1"/>
    </source>
</evidence>
<comment type="caution">
    <text evidence="1">The sequence shown here is derived from an EMBL/GenBank/DDBJ whole genome shotgun (WGS) entry which is preliminary data.</text>
</comment>
<dbReference type="Pfam" id="PF01663">
    <property type="entry name" value="Phosphodiest"/>
    <property type="match status" value="1"/>
</dbReference>
<evidence type="ECO:0008006" key="3">
    <source>
        <dbReference type="Google" id="ProtNLM"/>
    </source>
</evidence>
<dbReference type="SUPFAM" id="SSF53649">
    <property type="entry name" value="Alkaline phosphatase-like"/>
    <property type="match status" value="1"/>
</dbReference>
<dbReference type="InterPro" id="IPR002591">
    <property type="entry name" value="Phosphodiest/P_Trfase"/>
</dbReference>
<name>A0A235CG43_9GAMM</name>
<dbReference type="Proteomes" id="UP000243640">
    <property type="component" value="Unassembled WGS sequence"/>
</dbReference>
<dbReference type="EMBL" id="NQJF01000010">
    <property type="protein sequence ID" value="OYD23339.1"/>
    <property type="molecule type" value="Genomic_DNA"/>
</dbReference>
<sequence length="399" mass="43213">MRPAGRIYVSETRMSGKLILILLDGVSASLFEQYAHRLPHLQALTETGLLIQRLGADANANSMPARAGILTGVDATQHGIYANNLWNGQYFPPAQASDVRVPTLARVARAQNKRVASVGFGLVSADDCDWYLSPWWEDGCQRAKALSAPGLHSLSGGSESLTRIAANDHQLLQQGWQLLKHQRPDLLMLELNSPDYCQHLLGNERELVAWSLELVDAQLGCLLSRLQESGLASEYNLAIVSDHGHALVETALVPEHIIPGVKTHCDGGLLFVACNNPAELDSIDTRLSAYGVTRLDNPAYLPATHLEQLAVFVAPKNTSFEPAAKHAGNAPTARPKYVSTHGMGPAHPDDERIAIFSGPGVPERQIISRANSLTVTPTLAQLLGITYEYAEKSHVDAVL</sequence>
<dbReference type="PANTHER" id="PTHR10151:SF120">
    <property type="entry name" value="BIS(5'-ADENOSYL)-TRIPHOSPHATASE"/>
    <property type="match status" value="1"/>
</dbReference>
<accession>A0A235CG43</accession>
<gene>
    <name evidence="1" type="ORF">B6S09_12825</name>
</gene>
<dbReference type="GO" id="GO:0016787">
    <property type="term" value="F:hydrolase activity"/>
    <property type="evidence" value="ECO:0007669"/>
    <property type="project" value="UniProtKB-ARBA"/>
</dbReference>
<dbReference type="OrthoDB" id="9779418at2"/>
<reference evidence="1 2" key="1">
    <citation type="submission" date="2017-08" db="EMBL/GenBank/DDBJ databases">
        <title>Draft Genome Sequence of the Marine Bacterium Oceanimonas baumannii ATCC 700832.</title>
        <authorList>
            <person name="Mcclelland W.D."/>
            <person name="Brennan M.A."/>
            <person name="Trachtenberg A.M."/>
            <person name="Maclea K.S."/>
        </authorList>
    </citation>
    <scope>NUCLEOTIDE SEQUENCE [LARGE SCALE GENOMIC DNA]</scope>
    <source>
        <strain evidence="1 2">ATCC 700832</strain>
    </source>
</reference>
<dbReference type="Gene3D" id="3.40.720.10">
    <property type="entry name" value="Alkaline Phosphatase, subunit A"/>
    <property type="match status" value="1"/>
</dbReference>